<dbReference type="InterPro" id="IPR029756">
    <property type="entry name" value="MTH1187/YkoF-like"/>
</dbReference>
<evidence type="ECO:0000256" key="1">
    <source>
        <dbReference type="ARBA" id="ARBA00010272"/>
    </source>
</evidence>
<evidence type="ECO:0000313" key="4">
    <source>
        <dbReference type="Proteomes" id="UP000196052"/>
    </source>
</evidence>
<dbReference type="PANTHER" id="PTHR33777">
    <property type="entry name" value="UPF0045 PROTEIN ECM15"/>
    <property type="match status" value="1"/>
</dbReference>
<dbReference type="Proteomes" id="UP000196052">
    <property type="component" value="Unassembled WGS sequence"/>
</dbReference>
<accession>A0A1C4GD13</accession>
<dbReference type="RefSeq" id="WP_088123675.1">
    <property type="nucleotide sequence ID" value="NZ_FMBE01000017.1"/>
</dbReference>
<dbReference type="Gene3D" id="3.30.70.930">
    <property type="match status" value="1"/>
</dbReference>
<dbReference type="GO" id="GO:0005829">
    <property type="term" value="C:cytosol"/>
    <property type="evidence" value="ECO:0007669"/>
    <property type="project" value="TreeGrafter"/>
</dbReference>
<protein>
    <recommendedName>
        <fullName evidence="2">Thiamine-binding protein domain-containing protein</fullName>
    </recommendedName>
</protein>
<name>A0A1C4GD13_9BACI</name>
<dbReference type="AlphaFoldDB" id="A0A1C4GD13"/>
<dbReference type="NCBIfam" id="TIGR00106">
    <property type="entry name" value="MTH1187 family thiamine-binding protein"/>
    <property type="match status" value="1"/>
</dbReference>
<dbReference type="InterPro" id="IPR002767">
    <property type="entry name" value="Thiamine_BP"/>
</dbReference>
<dbReference type="SUPFAM" id="SSF89957">
    <property type="entry name" value="MTH1187/YkoF-like"/>
    <property type="match status" value="1"/>
</dbReference>
<dbReference type="Pfam" id="PF01910">
    <property type="entry name" value="Thiamine_BP"/>
    <property type="match status" value="1"/>
</dbReference>
<dbReference type="EMBL" id="FMBE01000017">
    <property type="protein sequence ID" value="SCC66100.1"/>
    <property type="molecule type" value="Genomic_DNA"/>
</dbReference>
<evidence type="ECO:0000313" key="3">
    <source>
        <dbReference type="EMBL" id="SCC66100.1"/>
    </source>
</evidence>
<dbReference type="InterPro" id="IPR051614">
    <property type="entry name" value="UPF0045_domain"/>
</dbReference>
<dbReference type="PANTHER" id="PTHR33777:SF1">
    <property type="entry name" value="UPF0045 PROTEIN ECM15"/>
    <property type="match status" value="1"/>
</dbReference>
<sequence>MAIVDVSIIPVGTGNPSVSEYVAEVQKVLEKNADRVKYQLTPMNTVIEGDLPVILEVIQQMHEVPYAKGAQRVATTIRIDDRRDKVSTMEKKLNSVRSKL</sequence>
<organism evidence="3 4">
    <name type="scientific">Bacillus wiedmannii</name>
    <dbReference type="NCBI Taxonomy" id="1890302"/>
    <lineage>
        <taxon>Bacteria</taxon>
        <taxon>Bacillati</taxon>
        <taxon>Bacillota</taxon>
        <taxon>Bacilli</taxon>
        <taxon>Bacillales</taxon>
        <taxon>Bacillaceae</taxon>
        <taxon>Bacillus</taxon>
        <taxon>Bacillus cereus group</taxon>
    </lineage>
</organism>
<comment type="similarity">
    <text evidence="1">Belongs to the UPF0045 family.</text>
</comment>
<evidence type="ECO:0000259" key="2">
    <source>
        <dbReference type="Pfam" id="PF01910"/>
    </source>
</evidence>
<feature type="domain" description="Thiamine-binding protein" evidence="2">
    <location>
        <begin position="4"/>
        <end position="97"/>
    </location>
</feature>
<reference evidence="4" key="1">
    <citation type="submission" date="2016-08" db="EMBL/GenBank/DDBJ databases">
        <authorList>
            <person name="Loux V."/>
            <person name="Rue O."/>
        </authorList>
    </citation>
    <scope>NUCLEOTIDE SEQUENCE [LARGE SCALE GENOMIC DNA]</scope>
    <source>
        <strain evidence="4">INRA Bc05-F1</strain>
    </source>
</reference>
<gene>
    <name evidence="3" type="ORF">BC05F1_05772</name>
</gene>
<proteinExistence type="inferred from homology"/>